<evidence type="ECO:0000256" key="1">
    <source>
        <dbReference type="ARBA" id="ARBA00004123"/>
    </source>
</evidence>
<name>A0A9W9EMJ7_9EURO</name>
<evidence type="ECO:0000256" key="3">
    <source>
        <dbReference type="ARBA" id="ARBA00023125"/>
    </source>
</evidence>
<dbReference type="GO" id="GO:0008270">
    <property type="term" value="F:zinc ion binding"/>
    <property type="evidence" value="ECO:0007669"/>
    <property type="project" value="InterPro"/>
</dbReference>
<keyword evidence="4" id="KW-0804">Transcription</keyword>
<dbReference type="OrthoDB" id="1600564at2759"/>
<evidence type="ECO:0000313" key="8">
    <source>
        <dbReference type="Proteomes" id="UP001141434"/>
    </source>
</evidence>
<evidence type="ECO:0000313" key="7">
    <source>
        <dbReference type="EMBL" id="KAJ5084608.1"/>
    </source>
</evidence>
<dbReference type="InterPro" id="IPR001138">
    <property type="entry name" value="Zn2Cys6_DnaBD"/>
</dbReference>
<dbReference type="Gene3D" id="4.10.240.10">
    <property type="entry name" value="Zn(2)-C6 fungal-type DNA-binding domain"/>
    <property type="match status" value="1"/>
</dbReference>
<dbReference type="RefSeq" id="XP_056508005.1">
    <property type="nucleotide sequence ID" value="XM_056659712.1"/>
</dbReference>
<dbReference type="AlphaFoldDB" id="A0A9W9EMJ7"/>
<keyword evidence="5" id="KW-0539">Nucleus</keyword>
<evidence type="ECO:0000259" key="6">
    <source>
        <dbReference type="PROSITE" id="PS00463"/>
    </source>
</evidence>
<dbReference type="PROSITE" id="PS00463">
    <property type="entry name" value="ZN2_CY6_FUNGAL_1"/>
    <property type="match status" value="1"/>
</dbReference>
<dbReference type="GeneID" id="81398881"/>
<dbReference type="GO" id="GO:0000981">
    <property type="term" value="F:DNA-binding transcription factor activity, RNA polymerase II-specific"/>
    <property type="evidence" value="ECO:0007669"/>
    <property type="project" value="InterPro"/>
</dbReference>
<dbReference type="Proteomes" id="UP001141434">
    <property type="component" value="Unassembled WGS sequence"/>
</dbReference>
<gene>
    <name evidence="7" type="ORF">NUU61_009187</name>
</gene>
<proteinExistence type="predicted"/>
<comment type="subcellular location">
    <subcellularLocation>
        <location evidence="1">Nucleus</location>
    </subcellularLocation>
</comment>
<dbReference type="PANTHER" id="PTHR31845:SF32">
    <property type="entry name" value="MISCELLANEOUS ZN(II)2CYS6 TRANSCRIPTION FACTOR (EUROFUNG)-RELATED"/>
    <property type="match status" value="1"/>
</dbReference>
<evidence type="ECO:0000256" key="4">
    <source>
        <dbReference type="ARBA" id="ARBA00023163"/>
    </source>
</evidence>
<comment type="caution">
    <text evidence="7">The sequence shown here is derived from an EMBL/GenBank/DDBJ whole genome shotgun (WGS) entry which is preliminary data.</text>
</comment>
<evidence type="ECO:0000256" key="2">
    <source>
        <dbReference type="ARBA" id="ARBA00023015"/>
    </source>
</evidence>
<dbReference type="EMBL" id="JAPMSZ010000011">
    <property type="protein sequence ID" value="KAJ5084608.1"/>
    <property type="molecule type" value="Genomic_DNA"/>
</dbReference>
<keyword evidence="8" id="KW-1185">Reference proteome</keyword>
<feature type="domain" description="Zn(2)-C6 fungal-type" evidence="6">
    <location>
        <begin position="17"/>
        <end position="47"/>
    </location>
</feature>
<organism evidence="7 8">
    <name type="scientific">Penicillium alfredii</name>
    <dbReference type="NCBI Taxonomy" id="1506179"/>
    <lineage>
        <taxon>Eukaryota</taxon>
        <taxon>Fungi</taxon>
        <taxon>Dikarya</taxon>
        <taxon>Ascomycota</taxon>
        <taxon>Pezizomycotina</taxon>
        <taxon>Eurotiomycetes</taxon>
        <taxon>Eurotiomycetidae</taxon>
        <taxon>Eurotiales</taxon>
        <taxon>Aspergillaceae</taxon>
        <taxon>Penicillium</taxon>
    </lineage>
</organism>
<dbReference type="PANTHER" id="PTHR31845">
    <property type="entry name" value="FINGER DOMAIN PROTEIN, PUTATIVE-RELATED"/>
    <property type="match status" value="1"/>
</dbReference>
<reference evidence="7" key="1">
    <citation type="submission" date="2022-11" db="EMBL/GenBank/DDBJ databases">
        <authorList>
            <person name="Petersen C."/>
        </authorList>
    </citation>
    <scope>NUCLEOTIDE SEQUENCE</scope>
    <source>
        <strain evidence="7">IBT 34128</strain>
    </source>
</reference>
<sequence length="584" mass="65313">MQSSQIPRGTPAPYGRACVNCSHAKCKCVLRTTGSDCERCHRLNKECRPSIPARKRGKRPSASSRTAHLEAKLDNIVTMLQSGGAPSGLAVDWELTNASERQKATQGPAVEASSHAIMSAGIPSPCTTNSPSTHPSPLDLYSSVPISPEAAEDILNRFRTQNLKYLPIVYIPPHVTSQQLRQAKPFLWTCMTAVLTPETKEREIQFKKINELINQIVFVDHAINMDILLGIMTFISWTTYSRKPFLNFHAHVVMGIINDLGIDKEIPKEHTTLQAFKCAVGLYPRTPTARTMEERRAVLGCFLLTSSIALAMFRIDALRWTPHMEESLSILMDAKECIEDELLVSLVKIQLVVDRVYHLRRDGDTQPPMAFYTQALQSQLDAAKSQIPTHLQQHGAVLMHLANAELTIHDIAIRTPALPNSPDLHRLESLYASLQASKAWLDHWNAIPPENYIGISFVLFFQFCRAIVDLYKLSTLEDPAWDKNLVRDTANILEILDHIRCNLRKSAERIASQNDPELNVFNTGLKMVMSLRQAWEPKIMEVWYPGVACNGVESDISQADSALADVAPLSGFDEAWMMEILGSM</sequence>
<dbReference type="GO" id="GO:0000976">
    <property type="term" value="F:transcription cis-regulatory region binding"/>
    <property type="evidence" value="ECO:0007669"/>
    <property type="project" value="TreeGrafter"/>
</dbReference>
<dbReference type="GO" id="GO:0005634">
    <property type="term" value="C:nucleus"/>
    <property type="evidence" value="ECO:0007669"/>
    <property type="project" value="UniProtKB-SubCell"/>
</dbReference>
<keyword evidence="2" id="KW-0805">Transcription regulation</keyword>
<dbReference type="InterPro" id="IPR036864">
    <property type="entry name" value="Zn2-C6_fun-type_DNA-bd_sf"/>
</dbReference>
<accession>A0A9W9EMJ7</accession>
<protein>
    <recommendedName>
        <fullName evidence="6">Zn(2)-C6 fungal-type domain-containing protein</fullName>
    </recommendedName>
</protein>
<keyword evidence="3" id="KW-0238">DNA-binding</keyword>
<evidence type="ECO:0000256" key="5">
    <source>
        <dbReference type="ARBA" id="ARBA00023242"/>
    </source>
</evidence>
<dbReference type="SUPFAM" id="SSF57701">
    <property type="entry name" value="Zn2/Cys6 DNA-binding domain"/>
    <property type="match status" value="1"/>
</dbReference>
<dbReference type="InterPro" id="IPR051089">
    <property type="entry name" value="prtT"/>
</dbReference>
<reference evidence="7" key="2">
    <citation type="journal article" date="2023" name="IMA Fungus">
        <title>Comparative genomic study of the Penicillium genus elucidates a diverse pangenome and 15 lateral gene transfer events.</title>
        <authorList>
            <person name="Petersen C."/>
            <person name="Sorensen T."/>
            <person name="Nielsen M.R."/>
            <person name="Sondergaard T.E."/>
            <person name="Sorensen J.L."/>
            <person name="Fitzpatrick D.A."/>
            <person name="Frisvad J.C."/>
            <person name="Nielsen K.L."/>
        </authorList>
    </citation>
    <scope>NUCLEOTIDE SEQUENCE</scope>
    <source>
        <strain evidence="7">IBT 34128</strain>
    </source>
</reference>